<keyword evidence="3" id="KW-0804">Transcription</keyword>
<name>A0A146GBH4_TERSA</name>
<dbReference type="AlphaFoldDB" id="A0A146GBH4"/>
<feature type="domain" description="HTH hxlR-type" evidence="4">
    <location>
        <begin position="6"/>
        <end position="104"/>
    </location>
</feature>
<keyword evidence="6" id="KW-1185">Reference proteome</keyword>
<keyword evidence="2 5" id="KW-0238">DNA-binding</keyword>
<protein>
    <submittedName>
        <fullName evidence="5">DNA-binding transcriptional regulator, HxlR family</fullName>
    </submittedName>
</protein>
<dbReference type="STRING" id="690879.TSACC_23173"/>
<accession>A0A146GBH4</accession>
<dbReference type="RefSeq" id="WP_075080351.1">
    <property type="nucleotide sequence ID" value="NZ_BDCO01000002.1"/>
</dbReference>
<dbReference type="GO" id="GO:0003677">
    <property type="term" value="F:DNA binding"/>
    <property type="evidence" value="ECO:0007669"/>
    <property type="project" value="UniProtKB-KW"/>
</dbReference>
<evidence type="ECO:0000313" key="6">
    <source>
        <dbReference type="Proteomes" id="UP000076023"/>
    </source>
</evidence>
<dbReference type="InParanoid" id="A0A146GBH4"/>
<evidence type="ECO:0000256" key="1">
    <source>
        <dbReference type="ARBA" id="ARBA00023015"/>
    </source>
</evidence>
<evidence type="ECO:0000256" key="3">
    <source>
        <dbReference type="ARBA" id="ARBA00023163"/>
    </source>
</evidence>
<dbReference type="PANTHER" id="PTHR33204:SF29">
    <property type="entry name" value="TRANSCRIPTIONAL REGULATOR"/>
    <property type="match status" value="1"/>
</dbReference>
<dbReference type="EMBL" id="BDCO01000002">
    <property type="protein sequence ID" value="GAT34740.1"/>
    <property type="molecule type" value="Genomic_DNA"/>
</dbReference>
<dbReference type="PANTHER" id="PTHR33204">
    <property type="entry name" value="TRANSCRIPTIONAL REGULATOR, MARR FAMILY"/>
    <property type="match status" value="1"/>
</dbReference>
<dbReference type="OrthoDB" id="9791143at2"/>
<dbReference type="FunCoup" id="A0A146GBH4">
    <property type="interactions" value="62"/>
</dbReference>
<sequence length="130" mass="14748">MNYIDCPVTRTLNVMGGRWKPVLLHYLMEKPRRAGELTRLIPQASPKMLTQQLRELETDNIVHRKVYHQVPPKVEYSLTDFGESLRPVMDALCAWGKIHASKVEAAEKSADTLRQVTAGHCPARESSQLP</sequence>
<comment type="caution">
    <text evidence="5">The sequence shown here is derived from an EMBL/GenBank/DDBJ whole genome shotgun (WGS) entry which is preliminary data.</text>
</comment>
<evidence type="ECO:0000256" key="2">
    <source>
        <dbReference type="ARBA" id="ARBA00023125"/>
    </source>
</evidence>
<gene>
    <name evidence="5" type="ORF">TSACC_23173</name>
</gene>
<evidence type="ECO:0000313" key="5">
    <source>
        <dbReference type="EMBL" id="GAT34740.1"/>
    </source>
</evidence>
<keyword evidence="1" id="KW-0805">Transcription regulation</keyword>
<reference evidence="6" key="1">
    <citation type="journal article" date="2017" name="Genome Announc.">
        <title>Draft Genome Sequence of Terrimicrobium sacchariphilum NM-5T, a Facultative Anaerobic Soil Bacterium of the Class Spartobacteria.</title>
        <authorList>
            <person name="Qiu Y.L."/>
            <person name="Tourlousse D.M."/>
            <person name="Matsuura N."/>
            <person name="Ohashi A."/>
            <person name="Sekiguchi Y."/>
        </authorList>
    </citation>
    <scope>NUCLEOTIDE SEQUENCE [LARGE SCALE GENOMIC DNA]</scope>
    <source>
        <strain evidence="6">NM-5</strain>
    </source>
</reference>
<dbReference type="Proteomes" id="UP000076023">
    <property type="component" value="Unassembled WGS sequence"/>
</dbReference>
<dbReference type="Gene3D" id="1.10.10.10">
    <property type="entry name" value="Winged helix-like DNA-binding domain superfamily/Winged helix DNA-binding domain"/>
    <property type="match status" value="1"/>
</dbReference>
<dbReference type="PROSITE" id="PS51118">
    <property type="entry name" value="HTH_HXLR"/>
    <property type="match status" value="1"/>
</dbReference>
<organism evidence="5 6">
    <name type="scientific">Terrimicrobium sacchariphilum</name>
    <dbReference type="NCBI Taxonomy" id="690879"/>
    <lineage>
        <taxon>Bacteria</taxon>
        <taxon>Pseudomonadati</taxon>
        <taxon>Verrucomicrobiota</taxon>
        <taxon>Terrimicrobiia</taxon>
        <taxon>Terrimicrobiales</taxon>
        <taxon>Terrimicrobiaceae</taxon>
        <taxon>Terrimicrobium</taxon>
    </lineage>
</organism>
<evidence type="ECO:0000259" key="4">
    <source>
        <dbReference type="PROSITE" id="PS51118"/>
    </source>
</evidence>
<dbReference type="InterPro" id="IPR002577">
    <property type="entry name" value="HTH_HxlR"/>
</dbReference>
<proteinExistence type="predicted"/>
<dbReference type="SUPFAM" id="SSF46785">
    <property type="entry name" value="Winged helix' DNA-binding domain"/>
    <property type="match status" value="1"/>
</dbReference>
<dbReference type="InterPro" id="IPR036390">
    <property type="entry name" value="WH_DNA-bd_sf"/>
</dbReference>
<dbReference type="InterPro" id="IPR036388">
    <property type="entry name" value="WH-like_DNA-bd_sf"/>
</dbReference>
<dbReference type="Pfam" id="PF01638">
    <property type="entry name" value="HxlR"/>
    <property type="match status" value="1"/>
</dbReference>